<comment type="function">
    <text evidence="8">Catalyzes the reductive methylation of 2'-deoxyuridine-5'-monophosphate (dUMP) to 2'-deoxythymidine-5'-monophosphate (dTMP) while utilizing 5,10-methylenetetrahydrofolate (mTHF) as the methyl donor and reductant in the reaction, yielding dihydrofolate (DHF) as a by-product. This enzymatic reaction provides an intracellular de novo source of dTMP, an essential precursor for DNA biosynthesis.</text>
</comment>
<dbReference type="FunFam" id="3.30.572.10:FF:000001">
    <property type="entry name" value="Thymidylate synthase"/>
    <property type="match status" value="1"/>
</dbReference>
<evidence type="ECO:0000256" key="8">
    <source>
        <dbReference type="HAMAP-Rule" id="MF_00008"/>
    </source>
</evidence>
<dbReference type="HAMAP" id="MF_00008">
    <property type="entry name" value="Thymidy_synth_bact"/>
    <property type="match status" value="1"/>
</dbReference>
<dbReference type="PROSITE" id="PS00091">
    <property type="entry name" value="THYMIDYLATE_SYNTHASE"/>
    <property type="match status" value="1"/>
</dbReference>
<dbReference type="Pfam" id="PF00303">
    <property type="entry name" value="Thymidylat_synt"/>
    <property type="match status" value="1"/>
</dbReference>
<gene>
    <name evidence="8" type="primary">thyA</name>
    <name evidence="11" type="ORF">QO001_002980</name>
</gene>
<feature type="binding site" description="in other chain" evidence="8">
    <location>
        <position position="21"/>
    </location>
    <ligand>
        <name>dUMP</name>
        <dbReference type="ChEBI" id="CHEBI:246422"/>
        <note>ligand shared between dimeric partners</note>
    </ligand>
</feature>
<comment type="catalytic activity">
    <reaction evidence="7 8">
        <text>dUMP + (6R)-5,10-methylene-5,6,7,8-tetrahydrofolate = 7,8-dihydrofolate + dTMP</text>
        <dbReference type="Rhea" id="RHEA:12104"/>
        <dbReference type="ChEBI" id="CHEBI:15636"/>
        <dbReference type="ChEBI" id="CHEBI:57451"/>
        <dbReference type="ChEBI" id="CHEBI:63528"/>
        <dbReference type="ChEBI" id="CHEBI:246422"/>
        <dbReference type="EC" id="2.1.1.45"/>
    </reaction>
</comment>
<feature type="binding site" evidence="8">
    <location>
        <position position="51"/>
    </location>
    <ligand>
        <name>(6R)-5,10-methylene-5,6,7,8-tetrahydrofolate</name>
        <dbReference type="ChEBI" id="CHEBI:15636"/>
    </ligand>
</feature>
<feature type="binding site" description="in other chain" evidence="8">
    <location>
        <position position="177"/>
    </location>
    <ligand>
        <name>dUMP</name>
        <dbReference type="ChEBI" id="CHEBI:246422"/>
        <note>ligand shared between dimeric partners</note>
    </ligand>
</feature>
<evidence type="ECO:0000313" key="12">
    <source>
        <dbReference type="Proteomes" id="UP001223420"/>
    </source>
</evidence>
<dbReference type="InterPro" id="IPR036926">
    <property type="entry name" value="Thymidate_synth/dCMP_Mease_sf"/>
</dbReference>
<comment type="subunit">
    <text evidence="1 8">Homodimer.</text>
</comment>
<dbReference type="InterPro" id="IPR023451">
    <property type="entry name" value="Thymidate_synth/dCMP_Mease_dom"/>
</dbReference>
<accession>A0AAJ1TNF6</accession>
<sequence length="264" mass="29704">MDAYHSLLRRILDEGVAKDDRTGTGTLSVFGHQMRFDLSAGFPLVTTKRLHLRSIIHELLWFLAGDTNVAALRANGVTIWDEWADEHGDLGPVYGRQWRSWAKPDGGSVDQIAWLLGEIRRNPDSRRLIVSAWNPADLDRMALAPCHCLFQFYVSDGRLSCQLYQRSADAFLGVPFNIASYALLTHMIAQVTGLGVGDFVHTFGDAHLYRNHLEQTRTLLDRAPRPLPRLELNPEVRDLFAFRYEDITIAGYDPHPAISAPVAV</sequence>
<dbReference type="AlphaFoldDB" id="A0AAJ1TNF6"/>
<dbReference type="GO" id="GO:0006231">
    <property type="term" value="P:dTMP biosynthetic process"/>
    <property type="evidence" value="ECO:0007669"/>
    <property type="project" value="UniProtKB-UniRule"/>
</dbReference>
<feature type="binding site" evidence="8">
    <location>
        <begin position="126"/>
        <end position="127"/>
    </location>
    <ligand>
        <name>dUMP</name>
        <dbReference type="ChEBI" id="CHEBI:246422"/>
        <note>ligand shared between dimeric partners</note>
    </ligand>
</feature>
<keyword evidence="3 8" id="KW-0963">Cytoplasm</keyword>
<dbReference type="GO" id="GO:0006235">
    <property type="term" value="P:dTTP biosynthetic process"/>
    <property type="evidence" value="ECO:0007669"/>
    <property type="project" value="UniProtKB-UniRule"/>
</dbReference>
<reference evidence="11" key="1">
    <citation type="submission" date="2023-07" db="EMBL/GenBank/DDBJ databases">
        <title>Genomic Encyclopedia of Type Strains, Phase IV (KMG-IV): sequencing the most valuable type-strain genomes for metagenomic binning, comparative biology and taxonomic classification.</title>
        <authorList>
            <person name="Goeker M."/>
        </authorList>
    </citation>
    <scope>NUCLEOTIDE SEQUENCE</scope>
    <source>
        <strain evidence="11">DSM 19569</strain>
    </source>
</reference>
<evidence type="ECO:0000259" key="10">
    <source>
        <dbReference type="Pfam" id="PF00303"/>
    </source>
</evidence>
<evidence type="ECO:0000256" key="2">
    <source>
        <dbReference type="ARBA" id="ARBA00011947"/>
    </source>
</evidence>
<dbReference type="PRINTS" id="PR00108">
    <property type="entry name" value="THYMDSNTHASE"/>
</dbReference>
<dbReference type="GO" id="GO:0004799">
    <property type="term" value="F:thymidylate synthase activity"/>
    <property type="evidence" value="ECO:0007669"/>
    <property type="project" value="UniProtKB-UniRule"/>
</dbReference>
<dbReference type="GO" id="GO:0005829">
    <property type="term" value="C:cytosol"/>
    <property type="evidence" value="ECO:0007669"/>
    <property type="project" value="TreeGrafter"/>
</dbReference>
<keyword evidence="4 8" id="KW-0489">Methyltransferase</keyword>
<comment type="pathway">
    <text evidence="8">Pyrimidine metabolism; dTTP biosynthesis.</text>
</comment>
<evidence type="ECO:0000256" key="5">
    <source>
        <dbReference type="ARBA" id="ARBA00022679"/>
    </source>
</evidence>
<keyword evidence="5 8" id="KW-0808">Transferase</keyword>
<proteinExistence type="inferred from homology"/>
<dbReference type="InterPro" id="IPR020940">
    <property type="entry name" value="Thymidylate_synthase_AS"/>
</dbReference>
<feature type="binding site" evidence="8">
    <location>
        <position position="169"/>
    </location>
    <ligand>
        <name>(6R)-5,10-methylene-5,6,7,8-tetrahydrofolate</name>
        <dbReference type="ChEBI" id="CHEBI:15636"/>
    </ligand>
</feature>
<dbReference type="Proteomes" id="UP001223420">
    <property type="component" value="Unassembled WGS sequence"/>
</dbReference>
<evidence type="ECO:0000256" key="6">
    <source>
        <dbReference type="ARBA" id="ARBA00022727"/>
    </source>
</evidence>
<evidence type="ECO:0000256" key="3">
    <source>
        <dbReference type="ARBA" id="ARBA00022490"/>
    </source>
</evidence>
<dbReference type="PANTHER" id="PTHR11548:SF9">
    <property type="entry name" value="THYMIDYLATE SYNTHASE"/>
    <property type="match status" value="1"/>
</dbReference>
<feature type="binding site" description="in other chain" evidence="8">
    <location>
        <begin position="207"/>
        <end position="209"/>
    </location>
    <ligand>
        <name>dUMP</name>
        <dbReference type="ChEBI" id="CHEBI:246422"/>
        <note>ligand shared between dimeric partners</note>
    </ligand>
</feature>
<comment type="similarity">
    <text evidence="8">Belongs to the thymidylate synthase family. Bacterial-type ThyA subfamily.</text>
</comment>
<feature type="active site" evidence="9">
    <location>
        <position position="146"/>
    </location>
</feature>
<organism evidence="11 12">
    <name type="scientific">Methylobacterium brachiatum</name>
    <dbReference type="NCBI Taxonomy" id="269660"/>
    <lineage>
        <taxon>Bacteria</taxon>
        <taxon>Pseudomonadati</taxon>
        <taxon>Pseudomonadota</taxon>
        <taxon>Alphaproteobacteria</taxon>
        <taxon>Hyphomicrobiales</taxon>
        <taxon>Methylobacteriaceae</taxon>
        <taxon>Methylobacterium</taxon>
    </lineage>
</organism>
<feature type="domain" description="Thymidylate synthase/dCMP hydroxymethylase" evidence="10">
    <location>
        <begin position="3"/>
        <end position="264"/>
    </location>
</feature>
<dbReference type="EMBL" id="JAUSWL010000004">
    <property type="protein sequence ID" value="MDQ0544051.1"/>
    <property type="molecule type" value="Genomic_DNA"/>
</dbReference>
<dbReference type="SUPFAM" id="SSF55831">
    <property type="entry name" value="Thymidylate synthase/dCMP hydroxymethylase"/>
    <property type="match status" value="1"/>
</dbReference>
<dbReference type="Gene3D" id="3.30.572.10">
    <property type="entry name" value="Thymidylate synthase/dCMP hydroxymethylase domain"/>
    <property type="match status" value="1"/>
</dbReference>
<dbReference type="NCBIfam" id="NF002497">
    <property type="entry name" value="PRK01827.1-3"/>
    <property type="match status" value="1"/>
</dbReference>
<dbReference type="RefSeq" id="WP_230366467.1">
    <property type="nucleotide sequence ID" value="NZ_JAJALK010000005.1"/>
</dbReference>
<dbReference type="InterPro" id="IPR000398">
    <property type="entry name" value="Thymidylate_synthase"/>
</dbReference>
<dbReference type="CDD" id="cd00351">
    <property type="entry name" value="TS_Pyrimidine_HMase"/>
    <property type="match status" value="1"/>
</dbReference>
<dbReference type="NCBIfam" id="NF002499">
    <property type="entry name" value="PRK01827.1-5"/>
    <property type="match status" value="1"/>
</dbReference>
<evidence type="ECO:0000313" key="11">
    <source>
        <dbReference type="EMBL" id="MDQ0544051.1"/>
    </source>
</evidence>
<dbReference type="PANTHER" id="PTHR11548">
    <property type="entry name" value="THYMIDYLATE SYNTHASE 1"/>
    <property type="match status" value="1"/>
</dbReference>
<evidence type="ECO:0000256" key="9">
    <source>
        <dbReference type="PROSITE-ProRule" id="PRU10016"/>
    </source>
</evidence>
<keyword evidence="6 8" id="KW-0545">Nucleotide biosynthesis</keyword>
<feature type="binding site" description="in other chain" evidence="8">
    <location>
        <begin position="166"/>
        <end position="169"/>
    </location>
    <ligand>
        <name>dUMP</name>
        <dbReference type="ChEBI" id="CHEBI:246422"/>
        <note>ligand shared between dimeric partners</note>
    </ligand>
</feature>
<dbReference type="InterPro" id="IPR045097">
    <property type="entry name" value="Thymidate_synth/dCMP_Mease"/>
</dbReference>
<dbReference type="GO" id="GO:0032259">
    <property type="term" value="P:methylation"/>
    <property type="evidence" value="ECO:0007669"/>
    <property type="project" value="UniProtKB-KW"/>
</dbReference>
<evidence type="ECO:0000256" key="4">
    <source>
        <dbReference type="ARBA" id="ARBA00022603"/>
    </source>
</evidence>
<protein>
    <recommendedName>
        <fullName evidence="2 8">Thymidylate synthase</fullName>
        <shortName evidence="8">TS</shortName>
        <shortName evidence="8">TSase</shortName>
        <ecNumber evidence="2 8">2.1.1.45</ecNumber>
    </recommendedName>
</protein>
<comment type="subcellular location">
    <subcellularLocation>
        <location evidence="8">Cytoplasm</location>
    </subcellularLocation>
</comment>
<evidence type="ECO:0000256" key="1">
    <source>
        <dbReference type="ARBA" id="ARBA00011738"/>
    </source>
</evidence>
<dbReference type="EC" id="2.1.1.45" evidence="2 8"/>
<dbReference type="NCBIfam" id="TIGR03284">
    <property type="entry name" value="thym_sym"/>
    <property type="match status" value="2"/>
</dbReference>
<feature type="active site" description="Nucleophile" evidence="8">
    <location>
        <position position="146"/>
    </location>
</feature>
<evidence type="ECO:0000256" key="7">
    <source>
        <dbReference type="ARBA" id="ARBA00047344"/>
    </source>
</evidence>
<comment type="caution">
    <text evidence="11">The sequence shown here is derived from an EMBL/GenBank/DDBJ whole genome shotgun (WGS) entry which is preliminary data.</text>
</comment>
<name>A0AAJ1TNF6_9HYPH</name>
<feature type="binding site" evidence="8">
    <location>
        <position position="263"/>
    </location>
    <ligand>
        <name>(6R)-5,10-methylene-5,6,7,8-tetrahydrofolate</name>
        <dbReference type="ChEBI" id="CHEBI:15636"/>
    </ligand>
</feature>